<reference evidence="1" key="2">
    <citation type="journal article" date="2018" name="Nat. Commun.">
        <title>Tailed giant Tupanvirus possesses the most complete translational apparatus of the known virosphere.</title>
        <authorList>
            <person name="Abrahao J."/>
            <person name="Silva L."/>
            <person name="Silva L.S."/>
            <person name="Khalil J.Y.B."/>
            <person name="Rodrigues R."/>
            <person name="Arantes T."/>
            <person name="Assis F."/>
            <person name="Boratto P."/>
            <person name="Andrade M."/>
            <person name="Kroon E.G."/>
            <person name="Ribeiro B."/>
            <person name="Bergier I."/>
            <person name="Seligmann H."/>
            <person name="Ghigo E."/>
            <person name="Colson P."/>
            <person name="Levasseur A."/>
            <person name="Kroemer G."/>
            <person name="Raoult D."/>
            <person name="La Scola B."/>
        </authorList>
    </citation>
    <scope>NUCLEOTIDE SEQUENCE [LARGE SCALE GENOMIC DNA]</scope>
    <source>
        <strain evidence="1">Soda lake</strain>
    </source>
</reference>
<name>A0A6N1NQV5_9VIRU</name>
<protein>
    <submittedName>
        <fullName evidence="1">Uncharacterized protein</fullName>
    </submittedName>
</protein>
<reference evidence="1" key="1">
    <citation type="submission" date="2017-01" db="EMBL/GenBank/DDBJ databases">
        <authorList>
            <person name="Assis F.L."/>
            <person name="Abrahao J.S."/>
            <person name="Silva L."/>
            <person name="Khalil J.B."/>
            <person name="Rodrigues R."/>
            <person name="Silva L.S."/>
            <person name="Arantes T."/>
            <person name="Boratto P."/>
            <person name="Andrade M."/>
            <person name="Kroon E.G."/>
            <person name="Ribeiro B."/>
            <person name="Bergier I."/>
            <person name="Seligmann H."/>
            <person name="Ghigo E."/>
            <person name="Colson P."/>
            <person name="Levasseur A."/>
            <person name="Raoult D."/>
            <person name="Scola B.L."/>
        </authorList>
    </citation>
    <scope>NUCLEOTIDE SEQUENCE</scope>
    <source>
        <strain evidence="1">Soda lake</strain>
    </source>
</reference>
<dbReference type="RefSeq" id="YP_010781670.1">
    <property type="nucleotide sequence ID" value="NC_075039.1"/>
</dbReference>
<accession>A0A6N1NQV5</accession>
<evidence type="ECO:0000313" key="1">
    <source>
        <dbReference type="EMBL" id="QKU35017.1"/>
    </source>
</evidence>
<sequence>MQGKDILNLKRSATQITSDEDICITDDFLLDLSRKIFVSHYNKKYEELEISLYQTESLKHPQCSNVIVTPHFVRDDGVVIYLQLKQKENYLKMVSEDVVHVSMEILKTKNASLFTIELEPSINPNDMRSVLNINITKSYLAISEKKISYSSDIAKNYISMFNTKKIRTVTNTSTTIKPISTNNKDISIGFIRNDWVSASKTRNYALKDTLIDWLDCCYDKSPSGDKISVSNAKSNEYDFTKFIMRKGTQFESNIVDLIRKKVGTHDFITICKDMQNFDQRVLGYEQSTKEQILKGTPIIYQALLMNRSGPLKYSYGMPDLLVRSDYLSKIVSKDPYDKKMRILKAPNLKGSYHYVIVDIKFTTLELCADGIRIRNSGSIPAYKCQLYIYNHALGIIQGYEPTVSFILGRKYKYECKGKYYHGNNCFDRFGHIEYSKWDKAYINETLDAIKWIKKLRTEGKEWKLLPQPSVPQLYPNMSSVSDTPWNSFKHEYANKIGEITLLWNCGVKNREIAHKNGVYTIWDDKCNSGTVGVNGAKQAPILDQIININRKRKFDDVMDRIYMNINKDIDNYWLEPYKLRISVDFETINNVFDDFTELPKAQEKNYLFMIGIGYKVFEKPVEYKMFLISELSKDAEFQIIYQFYKFLRELTDKHLGKNIPIPPLYHWGHIERSFFSGLCTRLEKTIGNDIEDDLELVRTKLVWYDLSEIFKNNPIVINGCFKFGLKEVAGRLSELGLINSNWKNSDSTCADGNTAMVMAQKAYQSSKQNGICITQSPVMMEIMEYNKIDCVVIHEIVELMLKKAEQLKFNIPDSNSTSKKRRTK</sequence>
<proteinExistence type="predicted"/>
<dbReference type="GeneID" id="80518434"/>
<organism evidence="1">
    <name type="scientific">Tupanvirus soda lake</name>
    <dbReference type="NCBI Taxonomy" id="2126985"/>
    <lineage>
        <taxon>Viruses</taxon>
        <taxon>Varidnaviria</taxon>
        <taxon>Bamfordvirae</taxon>
        <taxon>Nucleocytoviricota</taxon>
        <taxon>Megaviricetes</taxon>
        <taxon>Imitervirales</taxon>
        <taxon>Mimiviridae</taxon>
        <taxon>Megamimivirinae</taxon>
        <taxon>Tupanvirus</taxon>
        <taxon>Tupanvirus salinum</taxon>
    </lineage>
</organism>
<dbReference type="KEGG" id="vg:80518434"/>
<dbReference type="EMBL" id="KY523104">
    <property type="protein sequence ID" value="QKU35017.1"/>
    <property type="molecule type" value="Genomic_DNA"/>
</dbReference>